<evidence type="ECO:0000256" key="1">
    <source>
        <dbReference type="ARBA" id="ARBA00004241"/>
    </source>
</evidence>
<dbReference type="AlphaFoldDB" id="A0A1G5W5W4"/>
<evidence type="ECO:0000256" key="12">
    <source>
        <dbReference type="SAM" id="Phobius"/>
    </source>
</evidence>
<evidence type="ECO:0000256" key="7">
    <source>
        <dbReference type="ARBA" id="ARBA00022729"/>
    </source>
</evidence>
<feature type="transmembrane region" description="Helical" evidence="12">
    <location>
        <begin position="37"/>
        <end position="58"/>
    </location>
</feature>
<feature type="domain" description="SLH" evidence="13">
    <location>
        <begin position="493"/>
        <end position="556"/>
    </location>
</feature>
<keyword evidence="11" id="KW-0175">Coiled coil</keyword>
<protein>
    <submittedName>
        <fullName evidence="14">Coiled stalk of trimeric autotransporter adhesin</fullName>
    </submittedName>
</protein>
<evidence type="ECO:0000256" key="6">
    <source>
        <dbReference type="ARBA" id="ARBA00022692"/>
    </source>
</evidence>
<dbReference type="InterPro" id="IPR045584">
    <property type="entry name" value="Pilin-like"/>
</dbReference>
<keyword evidence="15" id="KW-1185">Reference proteome</keyword>
<keyword evidence="5" id="KW-1134">Transmembrane beta strand</keyword>
<evidence type="ECO:0000256" key="2">
    <source>
        <dbReference type="ARBA" id="ARBA00004442"/>
    </source>
</evidence>
<dbReference type="InterPro" id="IPR024973">
    <property type="entry name" value="ESPR"/>
</dbReference>
<evidence type="ECO:0000256" key="3">
    <source>
        <dbReference type="ARBA" id="ARBA00005848"/>
    </source>
</evidence>
<evidence type="ECO:0000256" key="11">
    <source>
        <dbReference type="SAM" id="Coils"/>
    </source>
</evidence>
<dbReference type="RefSeq" id="WP_091364674.1">
    <property type="nucleotide sequence ID" value="NZ_FMXA01000013.1"/>
</dbReference>
<proteinExistence type="inferred from homology"/>
<reference evidence="14 15" key="1">
    <citation type="submission" date="2016-10" db="EMBL/GenBank/DDBJ databases">
        <authorList>
            <person name="de Groot N.N."/>
        </authorList>
    </citation>
    <scope>NUCLEOTIDE SEQUENCE [LARGE SCALE GENOMIC DNA]</scope>
    <source>
        <strain evidence="14 15">DSM 15230</strain>
    </source>
</reference>
<evidence type="ECO:0000256" key="9">
    <source>
        <dbReference type="ARBA" id="ARBA00023136"/>
    </source>
</evidence>
<dbReference type="InterPro" id="IPR001119">
    <property type="entry name" value="SLH_dom"/>
</dbReference>
<dbReference type="EMBL" id="FMXA01000013">
    <property type="protein sequence ID" value="SDA52957.1"/>
    <property type="molecule type" value="Genomic_DNA"/>
</dbReference>
<accession>A0A1G5W5W4</accession>
<dbReference type="InterPro" id="IPR008635">
    <property type="entry name" value="Coiled_stalk_dom"/>
</dbReference>
<dbReference type="InterPro" id="IPR005594">
    <property type="entry name" value="YadA_C"/>
</dbReference>
<dbReference type="Pfam" id="PF03895">
    <property type="entry name" value="YadA_anchor"/>
    <property type="match status" value="1"/>
</dbReference>
<dbReference type="Gene3D" id="3.30.1300.30">
    <property type="entry name" value="GSPII I/J protein-like"/>
    <property type="match status" value="1"/>
</dbReference>
<dbReference type="Proteomes" id="UP000199689">
    <property type="component" value="Unassembled WGS sequence"/>
</dbReference>
<evidence type="ECO:0000256" key="5">
    <source>
        <dbReference type="ARBA" id="ARBA00022452"/>
    </source>
</evidence>
<evidence type="ECO:0000313" key="14">
    <source>
        <dbReference type="EMBL" id="SDA52957.1"/>
    </source>
</evidence>
<comment type="similarity">
    <text evidence="3">Belongs to the autotransporter-2 (AT-2) (TC 1.B.40) family.</text>
</comment>
<dbReference type="GeneID" id="87756140"/>
<dbReference type="InterPro" id="IPR051465">
    <property type="entry name" value="Cell_Envelope_Struct_Comp"/>
</dbReference>
<evidence type="ECO:0000256" key="4">
    <source>
        <dbReference type="ARBA" id="ARBA00022448"/>
    </source>
</evidence>
<sequence>MNRIYRVIYNQAKNCYVVTSEFARAHTKSAGKATRGLVIAAMTAGALLSGAGMSFAALSTTEVSTPASGTATVLSGELSDVVTDVSGAGATLTVTKGDGSSTTVVVNNVANATEAEKAVSDKDGNDISTTYLKTADAETTYATKTALQAQADHDQANVDALSGAINHGLAVDENNTLQKITSSVDADGNVTTSVNPADTLIINKGETNAVTIDTTGLSVGTGTKMDVSGVYAGGSNSTDAAAALNADGSITGGSLSVTGSMTGHDLTLSGGNLNAGSGTISTTGNVEAGKATFHDDVDIAKNLNVAGNASVTGDVTAASFKVGNETYISAEGINANNKKITNVAPGELSPTSMDAVNGSQLYNTNQRVSKLDSRLDKVGANAAALANLNPLEFDKDSKLNVAAAVGNYRDETAAAIGMYYRPNEDVMLGVSTSFGTGENMVGGGISVRVGRGGNKSARAATENAIKENEILRQEVKELEARMDALLSVLNPNMSKEFPDVPANHWAYEAVSRLAGNGIIEGYEDGKYHGERQMTRYEMAEIIYKALSKGVKAEKELIDEFRPELQAMTASNKA</sequence>
<gene>
    <name evidence="14" type="ORF">SAMN02910343_01122</name>
</gene>
<organism evidence="14 15">
    <name type="scientific">Allisonella histaminiformans</name>
    <dbReference type="NCBI Taxonomy" id="209880"/>
    <lineage>
        <taxon>Bacteria</taxon>
        <taxon>Bacillati</taxon>
        <taxon>Bacillota</taxon>
        <taxon>Negativicutes</taxon>
        <taxon>Veillonellales</taxon>
        <taxon>Veillonellaceae</taxon>
        <taxon>Allisonella</taxon>
    </lineage>
</organism>
<dbReference type="Pfam" id="PF00395">
    <property type="entry name" value="SLH"/>
    <property type="match status" value="1"/>
</dbReference>
<evidence type="ECO:0000256" key="8">
    <source>
        <dbReference type="ARBA" id="ARBA00022927"/>
    </source>
</evidence>
<dbReference type="PANTHER" id="PTHR43308">
    <property type="entry name" value="OUTER MEMBRANE PROTEIN ALPHA-RELATED"/>
    <property type="match status" value="1"/>
</dbReference>
<dbReference type="OrthoDB" id="1625731at2"/>
<dbReference type="PANTHER" id="PTHR43308:SF1">
    <property type="entry name" value="OUTER MEMBRANE PROTEIN ALPHA"/>
    <property type="match status" value="1"/>
</dbReference>
<dbReference type="STRING" id="209880.SAMN02910343_01122"/>
<feature type="coiled-coil region" evidence="11">
    <location>
        <begin position="454"/>
        <end position="488"/>
    </location>
</feature>
<comment type="subcellular location">
    <subcellularLocation>
        <location evidence="2">Cell outer membrane</location>
    </subcellularLocation>
    <subcellularLocation>
        <location evidence="1">Cell surface</location>
    </subcellularLocation>
</comment>
<dbReference type="Pfam" id="PF05662">
    <property type="entry name" value="YadA_stalk"/>
    <property type="match status" value="1"/>
</dbReference>
<dbReference type="GO" id="GO:0009986">
    <property type="term" value="C:cell surface"/>
    <property type="evidence" value="ECO:0007669"/>
    <property type="project" value="UniProtKB-SubCell"/>
</dbReference>
<evidence type="ECO:0000259" key="13">
    <source>
        <dbReference type="PROSITE" id="PS51272"/>
    </source>
</evidence>
<dbReference type="PROSITE" id="PS51272">
    <property type="entry name" value="SLH"/>
    <property type="match status" value="1"/>
</dbReference>
<keyword evidence="12" id="KW-1133">Transmembrane helix</keyword>
<keyword evidence="10" id="KW-0998">Cell outer membrane</keyword>
<dbReference type="Pfam" id="PF13018">
    <property type="entry name" value="ESPR"/>
    <property type="match status" value="1"/>
</dbReference>
<name>A0A1G5W5W4_9FIRM</name>
<keyword evidence="8" id="KW-0653">Protein transport</keyword>
<keyword evidence="9 12" id="KW-0472">Membrane</keyword>
<keyword evidence="6 12" id="KW-0812">Transmembrane</keyword>
<dbReference type="SUPFAM" id="SSF54523">
    <property type="entry name" value="Pili subunits"/>
    <property type="match status" value="1"/>
</dbReference>
<keyword evidence="7" id="KW-0732">Signal</keyword>
<evidence type="ECO:0000313" key="15">
    <source>
        <dbReference type="Proteomes" id="UP000199689"/>
    </source>
</evidence>
<dbReference type="GO" id="GO:0009279">
    <property type="term" value="C:cell outer membrane"/>
    <property type="evidence" value="ECO:0007669"/>
    <property type="project" value="UniProtKB-SubCell"/>
</dbReference>
<keyword evidence="4" id="KW-0813">Transport</keyword>
<evidence type="ECO:0000256" key="10">
    <source>
        <dbReference type="ARBA" id="ARBA00023237"/>
    </source>
</evidence>
<dbReference type="GO" id="GO:0015031">
    <property type="term" value="P:protein transport"/>
    <property type="evidence" value="ECO:0007669"/>
    <property type="project" value="UniProtKB-KW"/>
</dbReference>